<dbReference type="Proteomes" id="UP000801492">
    <property type="component" value="Unassembled WGS sequence"/>
</dbReference>
<comment type="caution">
    <text evidence="5">The sequence shown here is derived from an EMBL/GenBank/DDBJ whole genome shotgun (WGS) entry which is preliminary data.</text>
</comment>
<dbReference type="Gene3D" id="1.10.10.60">
    <property type="entry name" value="Homeodomain-like"/>
    <property type="match status" value="1"/>
</dbReference>
<evidence type="ECO:0000256" key="1">
    <source>
        <dbReference type="ARBA" id="ARBA00004123"/>
    </source>
</evidence>
<feature type="region of interest" description="Disordered" evidence="2">
    <location>
        <begin position="1"/>
        <end position="30"/>
    </location>
</feature>
<dbReference type="SUPFAM" id="SSF46689">
    <property type="entry name" value="Homeodomain-like"/>
    <property type="match status" value="1"/>
</dbReference>
<dbReference type="OrthoDB" id="118105at2759"/>
<name>A0A8K0GD52_IGNLU</name>
<gene>
    <name evidence="5" type="ORF">ILUMI_05886</name>
</gene>
<evidence type="ECO:0000313" key="6">
    <source>
        <dbReference type="Proteomes" id="UP000801492"/>
    </source>
</evidence>
<organism evidence="5 6">
    <name type="scientific">Ignelater luminosus</name>
    <name type="common">Cucubano</name>
    <name type="synonym">Pyrophorus luminosus</name>
    <dbReference type="NCBI Taxonomy" id="2038154"/>
    <lineage>
        <taxon>Eukaryota</taxon>
        <taxon>Metazoa</taxon>
        <taxon>Ecdysozoa</taxon>
        <taxon>Arthropoda</taxon>
        <taxon>Hexapoda</taxon>
        <taxon>Insecta</taxon>
        <taxon>Pterygota</taxon>
        <taxon>Neoptera</taxon>
        <taxon>Endopterygota</taxon>
        <taxon>Coleoptera</taxon>
        <taxon>Polyphaga</taxon>
        <taxon>Elateriformia</taxon>
        <taxon>Elateroidea</taxon>
        <taxon>Elateridae</taxon>
        <taxon>Agrypninae</taxon>
        <taxon>Pyrophorini</taxon>
        <taxon>Ignelater</taxon>
    </lineage>
</organism>
<feature type="compositionally biased region" description="Acidic residues" evidence="2">
    <location>
        <begin position="8"/>
        <end position="30"/>
    </location>
</feature>
<dbReference type="Pfam" id="PF05225">
    <property type="entry name" value="HTH_psq"/>
    <property type="match status" value="1"/>
</dbReference>
<accession>A0A8K0GD52</accession>
<sequence>MQSHTSEEDIFDSDDSIADPNYESEDDTSDENFLEAIQSKKPIKRDYKLWCIGSQHGYILQFNLYQGKNEALETKFEHFGLGERVVLLLSKHFWNEGRTLYFDHYFTCIKLLERLKLEKTLACGTIRKNRKDLPKNMTDEKKLKREEFDCRYCNSQIGYFVRMDNTAVHFAINFHGTEITNVRQKQRDESMVNVQCPSVVEDYKRNMGGIDFADQFRSAYSIDTKSRKWWHRLFRGMMDISLVNASVAMGLFAYSTYDLSNKRRSQESLPGPSHKRRKYNYSVLDDVSVAQVPQNQGHSPNVPFVYVIKSLENVFGRKDALSKLFIMKKLLKLKCTPEDHFVQIESLLRELGEVRTKLDESDKACYLLLTMQEKSAMTGRYKRWNEADMKEAIAAVNAKKMGWLKAANTYRVPQATLRRRARSKTKDPMDPKKF</sequence>
<evidence type="ECO:0000313" key="5">
    <source>
        <dbReference type="EMBL" id="KAF2900300.1"/>
    </source>
</evidence>
<dbReference type="GO" id="GO:0005634">
    <property type="term" value="C:nucleus"/>
    <property type="evidence" value="ECO:0007669"/>
    <property type="project" value="UniProtKB-SubCell"/>
</dbReference>
<comment type="subcellular location">
    <subcellularLocation>
        <location evidence="1">Nucleus</location>
    </subcellularLocation>
</comment>
<proteinExistence type="predicted"/>
<dbReference type="InterPro" id="IPR009057">
    <property type="entry name" value="Homeodomain-like_sf"/>
</dbReference>
<dbReference type="AlphaFoldDB" id="A0A8K0GD52"/>
<feature type="compositionally biased region" description="Basic and acidic residues" evidence="2">
    <location>
        <begin position="424"/>
        <end position="434"/>
    </location>
</feature>
<keyword evidence="6" id="KW-1185">Reference proteome</keyword>
<dbReference type="PANTHER" id="PTHR46599">
    <property type="entry name" value="PIGGYBAC TRANSPOSABLE ELEMENT-DERIVED PROTEIN 4"/>
    <property type="match status" value="1"/>
</dbReference>
<feature type="region of interest" description="Disordered" evidence="2">
    <location>
        <begin position="415"/>
        <end position="434"/>
    </location>
</feature>
<dbReference type="PANTHER" id="PTHR46599:SF3">
    <property type="entry name" value="PIGGYBAC TRANSPOSABLE ELEMENT-DERIVED PROTEIN 4"/>
    <property type="match status" value="1"/>
</dbReference>
<feature type="domain" description="PiggyBac transposable element-derived protein" evidence="4">
    <location>
        <begin position="39"/>
        <end position="245"/>
    </location>
</feature>
<dbReference type="InterPro" id="IPR029526">
    <property type="entry name" value="PGBD"/>
</dbReference>
<dbReference type="InterPro" id="IPR007889">
    <property type="entry name" value="HTH_Psq"/>
</dbReference>
<evidence type="ECO:0000259" key="3">
    <source>
        <dbReference type="Pfam" id="PF05225"/>
    </source>
</evidence>
<evidence type="ECO:0000259" key="4">
    <source>
        <dbReference type="Pfam" id="PF13843"/>
    </source>
</evidence>
<dbReference type="EMBL" id="VTPC01002285">
    <property type="protein sequence ID" value="KAF2900300.1"/>
    <property type="molecule type" value="Genomic_DNA"/>
</dbReference>
<evidence type="ECO:0008006" key="7">
    <source>
        <dbReference type="Google" id="ProtNLM"/>
    </source>
</evidence>
<protein>
    <recommendedName>
        <fullName evidence="7">PiggyBac transposable element-derived protein domain-containing protein</fullName>
    </recommendedName>
</protein>
<dbReference type="Pfam" id="PF13843">
    <property type="entry name" value="DDE_Tnp_1_7"/>
    <property type="match status" value="1"/>
</dbReference>
<evidence type="ECO:0000256" key="2">
    <source>
        <dbReference type="SAM" id="MobiDB-lite"/>
    </source>
</evidence>
<dbReference type="GO" id="GO:0003677">
    <property type="term" value="F:DNA binding"/>
    <property type="evidence" value="ECO:0007669"/>
    <property type="project" value="InterPro"/>
</dbReference>
<feature type="domain" description="HTH psq-type" evidence="3">
    <location>
        <begin position="386"/>
        <end position="424"/>
    </location>
</feature>
<reference evidence="5" key="1">
    <citation type="submission" date="2019-08" db="EMBL/GenBank/DDBJ databases">
        <title>The genome of the North American firefly Photinus pyralis.</title>
        <authorList>
            <consortium name="Photinus pyralis genome working group"/>
            <person name="Fallon T.R."/>
            <person name="Sander Lower S.E."/>
            <person name="Weng J.-K."/>
        </authorList>
    </citation>
    <scope>NUCLEOTIDE SEQUENCE</scope>
    <source>
        <strain evidence="5">TRF0915ILg1</strain>
        <tissue evidence="5">Whole body</tissue>
    </source>
</reference>